<protein>
    <submittedName>
        <fullName evidence="1">Uncharacterized protein</fullName>
    </submittedName>
</protein>
<sequence>MKTKFLSLVLFLACAGCSGTEDPAPAAGVVAIRLTNTATWVGMPASACVRDTPLRAPGDGTVMWSAKMTSTTATMGPVARGKRLYLSIQYDDVSRPGYLYLLPARGEYIQADLLVDGKVVNSVFLNADSFNNSANYFLADATRMNLVQEVEVAF</sequence>
<keyword evidence="2" id="KW-1185">Reference proteome</keyword>
<dbReference type="EMBL" id="BAABDJ010000014">
    <property type="protein sequence ID" value="GAA4006324.1"/>
    <property type="molecule type" value="Genomic_DNA"/>
</dbReference>
<evidence type="ECO:0000313" key="2">
    <source>
        <dbReference type="Proteomes" id="UP001500567"/>
    </source>
</evidence>
<gene>
    <name evidence="1" type="ORF">GCM10022408_17670</name>
</gene>
<accession>A0ABP7S3Z5</accession>
<dbReference type="Proteomes" id="UP001500567">
    <property type="component" value="Unassembled WGS sequence"/>
</dbReference>
<dbReference type="RefSeq" id="WP_345072437.1">
    <property type="nucleotide sequence ID" value="NZ_BAABDJ010000014.1"/>
</dbReference>
<comment type="caution">
    <text evidence="1">The sequence shown here is derived from an EMBL/GenBank/DDBJ whole genome shotgun (WGS) entry which is preliminary data.</text>
</comment>
<proteinExistence type="predicted"/>
<reference evidence="2" key="1">
    <citation type="journal article" date="2019" name="Int. J. Syst. Evol. Microbiol.">
        <title>The Global Catalogue of Microorganisms (GCM) 10K type strain sequencing project: providing services to taxonomists for standard genome sequencing and annotation.</title>
        <authorList>
            <consortium name="The Broad Institute Genomics Platform"/>
            <consortium name="The Broad Institute Genome Sequencing Center for Infectious Disease"/>
            <person name="Wu L."/>
            <person name="Ma J."/>
        </authorList>
    </citation>
    <scope>NUCLEOTIDE SEQUENCE [LARGE SCALE GENOMIC DNA]</scope>
    <source>
        <strain evidence="2">JCM 17224</strain>
    </source>
</reference>
<organism evidence="1 2">
    <name type="scientific">Hymenobacter fastidiosus</name>
    <dbReference type="NCBI Taxonomy" id="486264"/>
    <lineage>
        <taxon>Bacteria</taxon>
        <taxon>Pseudomonadati</taxon>
        <taxon>Bacteroidota</taxon>
        <taxon>Cytophagia</taxon>
        <taxon>Cytophagales</taxon>
        <taxon>Hymenobacteraceae</taxon>
        <taxon>Hymenobacter</taxon>
    </lineage>
</organism>
<name>A0ABP7S3Z5_9BACT</name>
<evidence type="ECO:0000313" key="1">
    <source>
        <dbReference type="EMBL" id="GAA4006324.1"/>
    </source>
</evidence>